<evidence type="ECO:0000313" key="5">
    <source>
        <dbReference type="Proteomes" id="UP000276215"/>
    </source>
</evidence>
<dbReference type="EMBL" id="ML120503">
    <property type="protein sequence ID" value="RPA91204.1"/>
    <property type="molecule type" value="Genomic_DNA"/>
</dbReference>
<dbReference type="PROSITE" id="PS50088">
    <property type="entry name" value="ANK_REPEAT"/>
    <property type="match status" value="2"/>
</dbReference>
<feature type="repeat" description="ANK" evidence="3">
    <location>
        <begin position="187"/>
        <end position="209"/>
    </location>
</feature>
<dbReference type="Gene3D" id="1.25.40.20">
    <property type="entry name" value="Ankyrin repeat-containing domain"/>
    <property type="match status" value="1"/>
</dbReference>
<reference evidence="4 5" key="1">
    <citation type="journal article" date="2018" name="Nat. Ecol. Evol.">
        <title>Pezizomycetes genomes reveal the molecular basis of ectomycorrhizal truffle lifestyle.</title>
        <authorList>
            <person name="Murat C."/>
            <person name="Payen T."/>
            <person name="Noel B."/>
            <person name="Kuo A."/>
            <person name="Morin E."/>
            <person name="Chen J."/>
            <person name="Kohler A."/>
            <person name="Krizsan K."/>
            <person name="Balestrini R."/>
            <person name="Da Silva C."/>
            <person name="Montanini B."/>
            <person name="Hainaut M."/>
            <person name="Levati E."/>
            <person name="Barry K.W."/>
            <person name="Belfiori B."/>
            <person name="Cichocki N."/>
            <person name="Clum A."/>
            <person name="Dockter R.B."/>
            <person name="Fauchery L."/>
            <person name="Guy J."/>
            <person name="Iotti M."/>
            <person name="Le Tacon F."/>
            <person name="Lindquist E.A."/>
            <person name="Lipzen A."/>
            <person name="Malagnac F."/>
            <person name="Mello A."/>
            <person name="Molinier V."/>
            <person name="Miyauchi S."/>
            <person name="Poulain J."/>
            <person name="Riccioni C."/>
            <person name="Rubini A."/>
            <person name="Sitrit Y."/>
            <person name="Splivallo R."/>
            <person name="Traeger S."/>
            <person name="Wang M."/>
            <person name="Zifcakova L."/>
            <person name="Wipf D."/>
            <person name="Zambonelli A."/>
            <person name="Paolocci F."/>
            <person name="Nowrousian M."/>
            <person name="Ottonello S."/>
            <person name="Baldrian P."/>
            <person name="Spatafora J.W."/>
            <person name="Henrissat B."/>
            <person name="Nagy L.G."/>
            <person name="Aury J.M."/>
            <person name="Wincker P."/>
            <person name="Grigoriev I.V."/>
            <person name="Bonfante P."/>
            <person name="Martin F.M."/>
        </authorList>
    </citation>
    <scope>NUCLEOTIDE SEQUENCE [LARGE SCALE GENOMIC DNA]</scope>
    <source>
        <strain evidence="4 5">120613-1</strain>
    </source>
</reference>
<dbReference type="PROSITE" id="PS50297">
    <property type="entry name" value="ANK_REP_REGION"/>
    <property type="match status" value="1"/>
</dbReference>
<evidence type="ECO:0000256" key="3">
    <source>
        <dbReference type="PROSITE-ProRule" id="PRU00023"/>
    </source>
</evidence>
<dbReference type="Proteomes" id="UP000276215">
    <property type="component" value="Unassembled WGS sequence"/>
</dbReference>
<dbReference type="SUPFAM" id="SSF48403">
    <property type="entry name" value="Ankyrin repeat"/>
    <property type="match status" value="1"/>
</dbReference>
<evidence type="ECO:0000256" key="2">
    <source>
        <dbReference type="ARBA" id="ARBA00023043"/>
    </source>
</evidence>
<gene>
    <name evidence="4" type="ORF">L873DRAFT_1795047</name>
</gene>
<dbReference type="SMART" id="SM00248">
    <property type="entry name" value="ANK"/>
    <property type="match status" value="4"/>
</dbReference>
<evidence type="ECO:0000256" key="1">
    <source>
        <dbReference type="ARBA" id="ARBA00022737"/>
    </source>
</evidence>
<dbReference type="InterPro" id="IPR002110">
    <property type="entry name" value="Ankyrin_rpt"/>
</dbReference>
<accession>A0A3N4JBK5</accession>
<organism evidence="4 5">
    <name type="scientific">Choiromyces venosus 120613-1</name>
    <dbReference type="NCBI Taxonomy" id="1336337"/>
    <lineage>
        <taxon>Eukaryota</taxon>
        <taxon>Fungi</taxon>
        <taxon>Dikarya</taxon>
        <taxon>Ascomycota</taxon>
        <taxon>Pezizomycotina</taxon>
        <taxon>Pezizomycetes</taxon>
        <taxon>Pezizales</taxon>
        <taxon>Tuberaceae</taxon>
        <taxon>Choiromyces</taxon>
    </lineage>
</organism>
<keyword evidence="5" id="KW-1185">Reference proteome</keyword>
<dbReference type="STRING" id="1336337.A0A3N4JBK5"/>
<dbReference type="AlphaFoldDB" id="A0A3N4JBK5"/>
<sequence>MSFLHPPNEIILQISKELSLGGLSLLLRTNRHLACLLSPTIIERICQEQSREWCTKALYSAAEREDKATVTLLLEKAQEVLNYEEDPTLLEELIKTQSETVFSTLLECGVEADIKHSPGLQTPLHWAAQHGRLATLRLLIARNDVDVNAKDGDGLPPFLSAIQFGQCEIVKELLQDKRVDVSWVGPYGQGPLHEAATEGSPAVVRLLLDDERFDVNLVDRYDRTAIYAAAYKGHEAGTLLARR</sequence>
<feature type="repeat" description="ANK" evidence="3">
    <location>
        <begin position="119"/>
        <end position="152"/>
    </location>
</feature>
<evidence type="ECO:0000313" key="4">
    <source>
        <dbReference type="EMBL" id="RPA91204.1"/>
    </source>
</evidence>
<dbReference type="InterPro" id="IPR036770">
    <property type="entry name" value="Ankyrin_rpt-contain_sf"/>
</dbReference>
<dbReference type="Pfam" id="PF12796">
    <property type="entry name" value="Ank_2"/>
    <property type="match status" value="2"/>
</dbReference>
<proteinExistence type="predicted"/>
<dbReference type="PANTHER" id="PTHR24198:SF165">
    <property type="entry name" value="ANKYRIN REPEAT-CONTAINING PROTEIN-RELATED"/>
    <property type="match status" value="1"/>
</dbReference>
<keyword evidence="2 3" id="KW-0040">ANK repeat</keyword>
<dbReference type="PANTHER" id="PTHR24198">
    <property type="entry name" value="ANKYRIN REPEAT AND PROTEIN KINASE DOMAIN-CONTAINING PROTEIN"/>
    <property type="match status" value="1"/>
</dbReference>
<name>A0A3N4JBK5_9PEZI</name>
<protein>
    <submittedName>
        <fullName evidence="4">Ankyrin</fullName>
    </submittedName>
</protein>
<keyword evidence="1" id="KW-0677">Repeat</keyword>
<dbReference type="OrthoDB" id="426293at2759"/>